<reference evidence="5" key="1">
    <citation type="submission" date="2021-01" db="EMBL/GenBank/DDBJ databases">
        <title>Whole genome shotgun sequence of Actinocatenispora rupis NBRC 107355.</title>
        <authorList>
            <person name="Komaki H."/>
            <person name="Tamura T."/>
        </authorList>
    </citation>
    <scope>NUCLEOTIDE SEQUENCE</scope>
    <source>
        <strain evidence="5">NBRC 107355</strain>
    </source>
</reference>
<dbReference type="InterPro" id="IPR008391">
    <property type="entry name" value="AXE1_dom"/>
</dbReference>
<evidence type="ECO:0000256" key="2">
    <source>
        <dbReference type="PIRSR" id="PIRSR639069-2"/>
    </source>
</evidence>
<accession>A0A8J3J7D8</accession>
<dbReference type="AlphaFoldDB" id="A0A8J3J7D8"/>
<sequence>MTSVPGTERLWHMLVDWPLDRLREYRPERTEPADFAEFWSGTLKQARAKATPAVFEPYDAALATVDVFDVTFSGFDGQPVRGWFLLPRHTEGPLPCVVEYIGYNGGRGLPHEWLAWSAAGYAHLVMDTRGQGSNGSTVGATPDPDATGLPNTPGFMTRGITDPEHYYYRRVFTDAVRAVDVAREHPRVDPARVIVTGGSQGGGITLAVSGLADDLYGVMPDVPFLCQYRRATEITDENPYHEITQYCRTHRDEVEQVFASLAYFDGVNFAAHATAPALFSVGLMDPICPPSTVYAAYNHYAGEKDIRVWAYNEHEGGAGFQRAEQLRYVRDLLRP</sequence>
<dbReference type="PANTHER" id="PTHR40111">
    <property type="entry name" value="CEPHALOSPORIN-C DEACETYLASE"/>
    <property type="match status" value="1"/>
</dbReference>
<dbReference type="InterPro" id="IPR039069">
    <property type="entry name" value="CE7"/>
</dbReference>
<evidence type="ECO:0000256" key="1">
    <source>
        <dbReference type="PIRSR" id="PIRSR639069-1"/>
    </source>
</evidence>
<dbReference type="Proteomes" id="UP000612808">
    <property type="component" value="Unassembled WGS sequence"/>
</dbReference>
<feature type="active site" description="Nucleophile" evidence="1">
    <location>
        <position position="199"/>
    </location>
</feature>
<dbReference type="EMBL" id="BOMB01000009">
    <property type="protein sequence ID" value="GID10753.1"/>
    <property type="molecule type" value="Genomic_DNA"/>
</dbReference>
<dbReference type="Gene3D" id="3.40.50.1820">
    <property type="entry name" value="alpha/beta hydrolase"/>
    <property type="match status" value="1"/>
</dbReference>
<evidence type="ECO:0000313" key="5">
    <source>
        <dbReference type="EMBL" id="GID10753.1"/>
    </source>
</evidence>
<dbReference type="GO" id="GO:0052689">
    <property type="term" value="F:carboxylic ester hydrolase activity"/>
    <property type="evidence" value="ECO:0007669"/>
    <property type="project" value="TreeGrafter"/>
</dbReference>
<dbReference type="Pfam" id="PF05448">
    <property type="entry name" value="AXE1"/>
    <property type="match status" value="1"/>
</dbReference>
<feature type="binding site" evidence="2">
    <location>
        <position position="103"/>
    </location>
    <ligand>
        <name>substrate</name>
    </ligand>
</feature>
<dbReference type="InterPro" id="IPR029058">
    <property type="entry name" value="AB_hydrolase_fold"/>
</dbReference>
<dbReference type="SUPFAM" id="SSF53474">
    <property type="entry name" value="alpha/beta-Hydrolases"/>
    <property type="match status" value="1"/>
</dbReference>
<evidence type="ECO:0000313" key="6">
    <source>
        <dbReference type="Proteomes" id="UP000612808"/>
    </source>
</evidence>
<proteinExistence type="predicted"/>
<feature type="domain" description="Acetyl xylan esterase" evidence="4">
    <location>
        <begin position="14"/>
        <end position="331"/>
    </location>
</feature>
<evidence type="ECO:0000256" key="3">
    <source>
        <dbReference type="SAM" id="MobiDB-lite"/>
    </source>
</evidence>
<dbReference type="GO" id="GO:0005976">
    <property type="term" value="P:polysaccharide metabolic process"/>
    <property type="evidence" value="ECO:0007669"/>
    <property type="project" value="TreeGrafter"/>
</dbReference>
<comment type="caution">
    <text evidence="5">The sequence shown here is derived from an EMBL/GenBank/DDBJ whole genome shotgun (WGS) entry which is preliminary data.</text>
</comment>
<evidence type="ECO:0000259" key="4">
    <source>
        <dbReference type="Pfam" id="PF05448"/>
    </source>
</evidence>
<organism evidence="5 6">
    <name type="scientific">Actinocatenispora rupis</name>
    <dbReference type="NCBI Taxonomy" id="519421"/>
    <lineage>
        <taxon>Bacteria</taxon>
        <taxon>Bacillati</taxon>
        <taxon>Actinomycetota</taxon>
        <taxon>Actinomycetes</taxon>
        <taxon>Micromonosporales</taxon>
        <taxon>Micromonosporaceae</taxon>
        <taxon>Actinocatenispora</taxon>
    </lineage>
</organism>
<dbReference type="PANTHER" id="PTHR40111:SF1">
    <property type="entry name" value="CEPHALOSPORIN-C DEACETYLASE"/>
    <property type="match status" value="1"/>
</dbReference>
<gene>
    <name evidence="5" type="primary">axeA_1</name>
    <name evidence="5" type="ORF">Aru02nite_16420</name>
</gene>
<feature type="active site" description="Charge relay system" evidence="1">
    <location>
        <position position="285"/>
    </location>
</feature>
<name>A0A8J3J7D8_9ACTN</name>
<feature type="active site" description="Charge relay system" evidence="1">
    <location>
        <position position="314"/>
    </location>
</feature>
<keyword evidence="6" id="KW-1185">Reference proteome</keyword>
<protein>
    <submittedName>
        <fullName evidence="5">Cephalosporin-C deacetylase</fullName>
    </submittedName>
</protein>
<feature type="region of interest" description="Disordered" evidence="3">
    <location>
        <begin position="132"/>
        <end position="155"/>
    </location>
</feature>